<dbReference type="PROSITE" id="PS50928">
    <property type="entry name" value="ABC_TM1"/>
    <property type="match status" value="1"/>
</dbReference>
<dbReference type="Gene3D" id="1.10.3720.10">
    <property type="entry name" value="MetI-like"/>
    <property type="match status" value="1"/>
</dbReference>
<feature type="domain" description="ABC transmembrane type-1" evidence="8">
    <location>
        <begin position="87"/>
        <end position="279"/>
    </location>
</feature>
<evidence type="ECO:0000256" key="2">
    <source>
        <dbReference type="ARBA" id="ARBA00022448"/>
    </source>
</evidence>
<dbReference type="InterPro" id="IPR000515">
    <property type="entry name" value="MetI-like"/>
</dbReference>
<gene>
    <name evidence="9" type="ORF">C7B43_15075</name>
</gene>
<name>A0A2T2WV02_9FIRM</name>
<organism evidence="9 10">
    <name type="scientific">Sulfobacillus benefaciens</name>
    <dbReference type="NCBI Taxonomy" id="453960"/>
    <lineage>
        <taxon>Bacteria</taxon>
        <taxon>Bacillati</taxon>
        <taxon>Bacillota</taxon>
        <taxon>Clostridia</taxon>
        <taxon>Eubacteriales</taxon>
        <taxon>Clostridiales Family XVII. Incertae Sedis</taxon>
        <taxon>Sulfobacillus</taxon>
    </lineage>
</organism>
<protein>
    <recommendedName>
        <fullName evidence="8">ABC transmembrane type-1 domain-containing protein</fullName>
    </recommendedName>
</protein>
<keyword evidence="6 7" id="KW-0472">Membrane</keyword>
<dbReference type="SUPFAM" id="SSF161098">
    <property type="entry name" value="MetI-like"/>
    <property type="match status" value="1"/>
</dbReference>
<keyword evidence="3" id="KW-1003">Cell membrane</keyword>
<evidence type="ECO:0000256" key="7">
    <source>
        <dbReference type="RuleBase" id="RU363032"/>
    </source>
</evidence>
<feature type="transmembrane region" description="Helical" evidence="7">
    <location>
        <begin position="260"/>
        <end position="279"/>
    </location>
</feature>
<keyword evidence="5 7" id="KW-1133">Transmembrane helix</keyword>
<dbReference type="GO" id="GO:0005886">
    <property type="term" value="C:plasma membrane"/>
    <property type="evidence" value="ECO:0007669"/>
    <property type="project" value="UniProtKB-SubCell"/>
</dbReference>
<dbReference type="InterPro" id="IPR050901">
    <property type="entry name" value="BP-dep_ABC_trans_perm"/>
</dbReference>
<evidence type="ECO:0000256" key="5">
    <source>
        <dbReference type="ARBA" id="ARBA00022989"/>
    </source>
</evidence>
<accession>A0A2T2WV02</accession>
<proteinExistence type="inferred from homology"/>
<comment type="caution">
    <text evidence="9">The sequence shown here is derived from an EMBL/GenBank/DDBJ whole genome shotgun (WGS) entry which is preliminary data.</text>
</comment>
<sequence>MIAAKVGDGASRISRIPRHTLSGDRVFSYIVLSVFTVLTLFPIFIMIAVSLMPSRHLSSDLYHLWPTNIDLRNYLLMWSQLPVAHLLLNSVIIAGGSTILALLTGIPAAFALSRMNIVGRKIWLFGFLATQLFSPSIIIVSAYHVMAIAHLTDTYWGLIILDAGFYSLPFVLWSIAGFMRHIPRELEETVDVDGGSTWTKIWRVFVPIAIPSIVVAGVYAFIQSWNDFAFALTLATSQSTMPLPIGIYSFMGAYQIQWNYLMGASLVATLPVLILFLIVQKRLVSGMLAGSIK</sequence>
<evidence type="ECO:0000313" key="9">
    <source>
        <dbReference type="EMBL" id="PSR26060.1"/>
    </source>
</evidence>
<dbReference type="Pfam" id="PF00528">
    <property type="entry name" value="BPD_transp_1"/>
    <property type="match status" value="1"/>
</dbReference>
<evidence type="ECO:0000256" key="3">
    <source>
        <dbReference type="ARBA" id="ARBA00022475"/>
    </source>
</evidence>
<dbReference type="CDD" id="cd06261">
    <property type="entry name" value="TM_PBP2"/>
    <property type="match status" value="1"/>
</dbReference>
<feature type="transmembrane region" description="Helical" evidence="7">
    <location>
        <begin position="122"/>
        <end position="143"/>
    </location>
</feature>
<comment type="similarity">
    <text evidence="7">Belongs to the binding-protein-dependent transport system permease family.</text>
</comment>
<reference evidence="9 10" key="1">
    <citation type="journal article" date="2014" name="BMC Genomics">
        <title>Comparison of environmental and isolate Sulfobacillus genomes reveals diverse carbon, sulfur, nitrogen, and hydrogen metabolisms.</title>
        <authorList>
            <person name="Justice N.B."/>
            <person name="Norman A."/>
            <person name="Brown C.T."/>
            <person name="Singh A."/>
            <person name="Thomas B.C."/>
            <person name="Banfield J.F."/>
        </authorList>
    </citation>
    <scope>NUCLEOTIDE SEQUENCE [LARGE SCALE GENOMIC DNA]</scope>
    <source>
        <strain evidence="9">AMDSBA1</strain>
    </source>
</reference>
<dbReference type="EMBL" id="PXYT01000043">
    <property type="protein sequence ID" value="PSR26060.1"/>
    <property type="molecule type" value="Genomic_DNA"/>
</dbReference>
<feature type="transmembrane region" description="Helical" evidence="7">
    <location>
        <begin position="86"/>
        <end position="110"/>
    </location>
</feature>
<feature type="transmembrane region" description="Helical" evidence="7">
    <location>
        <begin position="204"/>
        <end position="222"/>
    </location>
</feature>
<feature type="transmembrane region" description="Helical" evidence="7">
    <location>
        <begin position="228"/>
        <end position="248"/>
    </location>
</feature>
<dbReference type="InterPro" id="IPR035906">
    <property type="entry name" value="MetI-like_sf"/>
</dbReference>
<evidence type="ECO:0000259" key="8">
    <source>
        <dbReference type="PROSITE" id="PS50928"/>
    </source>
</evidence>
<dbReference type="AlphaFoldDB" id="A0A2T2WV02"/>
<feature type="transmembrane region" description="Helical" evidence="7">
    <location>
        <begin position="155"/>
        <end position="176"/>
    </location>
</feature>
<evidence type="ECO:0000313" key="10">
    <source>
        <dbReference type="Proteomes" id="UP000242699"/>
    </source>
</evidence>
<evidence type="ECO:0000256" key="6">
    <source>
        <dbReference type="ARBA" id="ARBA00023136"/>
    </source>
</evidence>
<comment type="subcellular location">
    <subcellularLocation>
        <location evidence="1 7">Cell membrane</location>
        <topology evidence="1 7">Multi-pass membrane protein</topology>
    </subcellularLocation>
</comment>
<keyword evidence="4 7" id="KW-0812">Transmembrane</keyword>
<evidence type="ECO:0000256" key="1">
    <source>
        <dbReference type="ARBA" id="ARBA00004651"/>
    </source>
</evidence>
<dbReference type="PANTHER" id="PTHR32243">
    <property type="entry name" value="MALTOSE TRANSPORT SYSTEM PERMEASE-RELATED"/>
    <property type="match status" value="1"/>
</dbReference>
<dbReference type="GO" id="GO:0055085">
    <property type="term" value="P:transmembrane transport"/>
    <property type="evidence" value="ECO:0007669"/>
    <property type="project" value="InterPro"/>
</dbReference>
<dbReference type="Proteomes" id="UP000242699">
    <property type="component" value="Unassembled WGS sequence"/>
</dbReference>
<feature type="transmembrane region" description="Helical" evidence="7">
    <location>
        <begin position="26"/>
        <end position="52"/>
    </location>
</feature>
<dbReference type="PANTHER" id="PTHR32243:SF18">
    <property type="entry name" value="INNER MEMBRANE ABC TRANSPORTER PERMEASE PROTEIN YCJP"/>
    <property type="match status" value="1"/>
</dbReference>
<keyword evidence="2 7" id="KW-0813">Transport</keyword>
<evidence type="ECO:0000256" key="4">
    <source>
        <dbReference type="ARBA" id="ARBA00022692"/>
    </source>
</evidence>